<sequence>MSVHQEEANVRTQEKEGGNPELTVDNNNVSTMESGFQVVEKKRSLVWPEFLTFDKTKSSDGKQRNTGKADCLKMHKTLKAQLKETLSKVSSRISLTLLNFTHIDSPHTGKTMYAAVLSMRQDWELEHDDDDVLRTMAIEMKSKFDMYWFNSEQDDYGMLFAFAMILDPRCKLSVLKFCYENIFGDVESTLRVSDLHLKLEKFYKLYAQTGTSSTLNNNTDEYDDKEASSSFHESLILDVYLEDPKLDRKAELDILAFWKENEHRYKGISHLARDILAVPLTTIASESTFSIGSRVLNKWKSSSIPENVEALITTRSWMYSFETNEDDGFFGSYVDWAAAPSVNCKQF</sequence>
<accession>A0A803MSV9</accession>
<reference evidence="4" key="1">
    <citation type="journal article" date="2017" name="Nature">
        <title>The genome of Chenopodium quinoa.</title>
        <authorList>
            <person name="Jarvis D.E."/>
            <person name="Ho Y.S."/>
            <person name="Lightfoot D.J."/>
            <person name="Schmoeckel S.M."/>
            <person name="Li B."/>
            <person name="Borm T.J.A."/>
            <person name="Ohyanagi H."/>
            <person name="Mineta K."/>
            <person name="Michell C.T."/>
            <person name="Saber N."/>
            <person name="Kharbatia N.M."/>
            <person name="Rupper R.R."/>
            <person name="Sharp A.R."/>
            <person name="Dally N."/>
            <person name="Boughton B.A."/>
            <person name="Woo Y.H."/>
            <person name="Gao G."/>
            <person name="Schijlen E.G.W.M."/>
            <person name="Guo X."/>
            <person name="Momin A.A."/>
            <person name="Negrao S."/>
            <person name="Al-Babili S."/>
            <person name="Gehring C."/>
            <person name="Roessner U."/>
            <person name="Jung C."/>
            <person name="Murphy K."/>
            <person name="Arold S.T."/>
            <person name="Gojobori T."/>
            <person name="van der Linden C.G."/>
            <person name="van Loo E.N."/>
            <person name="Jellen E.N."/>
            <person name="Maughan P.J."/>
            <person name="Tester M."/>
        </authorList>
    </citation>
    <scope>NUCLEOTIDE SEQUENCE [LARGE SCALE GENOMIC DNA]</scope>
    <source>
        <strain evidence="4">cv. PI 614886</strain>
    </source>
</reference>
<evidence type="ECO:0000259" key="2">
    <source>
        <dbReference type="Pfam" id="PF05699"/>
    </source>
</evidence>
<dbReference type="EnsemblPlants" id="AUR62034660-RA">
    <property type="protein sequence ID" value="AUR62034660-RA:cds"/>
    <property type="gene ID" value="AUR62034660"/>
</dbReference>
<organism evidence="4 5">
    <name type="scientific">Chenopodium quinoa</name>
    <name type="common">Quinoa</name>
    <dbReference type="NCBI Taxonomy" id="63459"/>
    <lineage>
        <taxon>Eukaryota</taxon>
        <taxon>Viridiplantae</taxon>
        <taxon>Streptophyta</taxon>
        <taxon>Embryophyta</taxon>
        <taxon>Tracheophyta</taxon>
        <taxon>Spermatophyta</taxon>
        <taxon>Magnoliopsida</taxon>
        <taxon>eudicotyledons</taxon>
        <taxon>Gunneridae</taxon>
        <taxon>Pentapetalae</taxon>
        <taxon>Caryophyllales</taxon>
        <taxon>Chenopodiaceae</taxon>
        <taxon>Chenopodioideae</taxon>
        <taxon>Atripliceae</taxon>
        <taxon>Chenopodium</taxon>
    </lineage>
</organism>
<dbReference type="InterPro" id="IPR025525">
    <property type="entry name" value="hAT-like_transposase_RNase-H"/>
</dbReference>
<evidence type="ECO:0000256" key="1">
    <source>
        <dbReference type="SAM" id="MobiDB-lite"/>
    </source>
</evidence>
<dbReference type="Gramene" id="AUR62034660-RA">
    <property type="protein sequence ID" value="AUR62034660-RA:cds"/>
    <property type="gene ID" value="AUR62034660"/>
</dbReference>
<protein>
    <submittedName>
        <fullName evidence="4">Uncharacterized protein</fullName>
    </submittedName>
</protein>
<dbReference type="Proteomes" id="UP000596660">
    <property type="component" value="Unplaced"/>
</dbReference>
<dbReference type="AlphaFoldDB" id="A0A803MSV9"/>
<dbReference type="InterPro" id="IPR012337">
    <property type="entry name" value="RNaseH-like_sf"/>
</dbReference>
<feature type="compositionally biased region" description="Basic and acidic residues" evidence="1">
    <location>
        <begin position="1"/>
        <end position="18"/>
    </location>
</feature>
<feature type="domain" description="hAT-like transposase RNase-H fold" evidence="3">
    <location>
        <begin position="108"/>
        <end position="206"/>
    </location>
</feature>
<feature type="region of interest" description="Disordered" evidence="1">
    <location>
        <begin position="1"/>
        <end position="28"/>
    </location>
</feature>
<dbReference type="PANTHER" id="PTHR23272">
    <property type="entry name" value="BED FINGER-RELATED"/>
    <property type="match status" value="1"/>
</dbReference>
<dbReference type="GO" id="GO:0046983">
    <property type="term" value="F:protein dimerization activity"/>
    <property type="evidence" value="ECO:0007669"/>
    <property type="project" value="InterPro"/>
</dbReference>
<dbReference type="Pfam" id="PF14372">
    <property type="entry name" value="hAT-like_RNase-H"/>
    <property type="match status" value="1"/>
</dbReference>
<reference evidence="4" key="2">
    <citation type="submission" date="2021-03" db="UniProtKB">
        <authorList>
            <consortium name="EnsemblPlants"/>
        </authorList>
    </citation>
    <scope>IDENTIFICATION</scope>
</reference>
<evidence type="ECO:0000313" key="5">
    <source>
        <dbReference type="Proteomes" id="UP000596660"/>
    </source>
</evidence>
<dbReference type="Pfam" id="PF05699">
    <property type="entry name" value="Dimer_Tnp_hAT"/>
    <property type="match status" value="1"/>
</dbReference>
<feature type="domain" description="HAT C-terminal dimerisation" evidence="2">
    <location>
        <begin position="237"/>
        <end position="318"/>
    </location>
</feature>
<name>A0A803MSV9_CHEQI</name>
<dbReference type="GO" id="GO:0003677">
    <property type="term" value="F:DNA binding"/>
    <property type="evidence" value="ECO:0007669"/>
    <property type="project" value="InterPro"/>
</dbReference>
<evidence type="ECO:0000313" key="4">
    <source>
        <dbReference type="EnsemblPlants" id="AUR62034660-RA:cds"/>
    </source>
</evidence>
<proteinExistence type="predicted"/>
<dbReference type="InterPro" id="IPR008906">
    <property type="entry name" value="HATC_C_dom"/>
</dbReference>
<evidence type="ECO:0000259" key="3">
    <source>
        <dbReference type="Pfam" id="PF14372"/>
    </source>
</evidence>
<keyword evidence="5" id="KW-1185">Reference proteome</keyword>
<dbReference type="PANTHER" id="PTHR23272:SF166">
    <property type="entry name" value="ZINC FINGER BED DOMAIN-CONTAINING PROTEIN RICESLEEPER 2-LIKE ISOFORM X1"/>
    <property type="match status" value="1"/>
</dbReference>
<dbReference type="SUPFAM" id="SSF53098">
    <property type="entry name" value="Ribonuclease H-like"/>
    <property type="match status" value="1"/>
</dbReference>